<dbReference type="Proteomes" id="UP000091926">
    <property type="component" value="Chromosome"/>
</dbReference>
<keyword evidence="1" id="KW-0812">Transmembrane</keyword>
<organism evidence="2 3">
    <name type="scientific">Bordetella flabilis</name>
    <dbReference type="NCBI Taxonomy" id="463014"/>
    <lineage>
        <taxon>Bacteria</taxon>
        <taxon>Pseudomonadati</taxon>
        <taxon>Pseudomonadota</taxon>
        <taxon>Betaproteobacteria</taxon>
        <taxon>Burkholderiales</taxon>
        <taxon>Alcaligenaceae</taxon>
        <taxon>Bordetella</taxon>
    </lineage>
</organism>
<feature type="transmembrane region" description="Helical" evidence="1">
    <location>
        <begin position="25"/>
        <end position="48"/>
    </location>
</feature>
<dbReference type="OrthoDB" id="121772at2"/>
<feature type="transmembrane region" description="Helical" evidence="1">
    <location>
        <begin position="112"/>
        <end position="129"/>
    </location>
</feature>
<feature type="transmembrane region" description="Helical" evidence="1">
    <location>
        <begin position="75"/>
        <end position="100"/>
    </location>
</feature>
<dbReference type="AlphaFoldDB" id="A0A193GLJ9"/>
<dbReference type="KEGG" id="bfz:BAU07_01490"/>
<protein>
    <recommendedName>
        <fullName evidence="4">DUF2127 domain-containing protein</fullName>
    </recommendedName>
</protein>
<sequence>MERTDPRSPPIVPAEVATRRRAQRLIALFEALKGIGALAASIGLLSLLHHDLRHMVEVMIGHFGLDPGGHYPMALLHYATLLQDTSVQALVMLATAYVALRLTEAYGLWKDRAWGEWLGALSGAIYVPFEVRHLLHRPSLLSAVVVLANVLIIAFLAWQLWRRRAPAG</sequence>
<keyword evidence="3" id="KW-1185">Reference proteome</keyword>
<evidence type="ECO:0008006" key="4">
    <source>
        <dbReference type="Google" id="ProtNLM"/>
    </source>
</evidence>
<dbReference type="Pfam" id="PF09900">
    <property type="entry name" value="DUF2127"/>
    <property type="match status" value="1"/>
</dbReference>
<accession>A0A193GLJ9</accession>
<evidence type="ECO:0000313" key="3">
    <source>
        <dbReference type="Proteomes" id="UP000091926"/>
    </source>
</evidence>
<keyword evidence="1" id="KW-0472">Membrane</keyword>
<dbReference type="EMBL" id="CP016172">
    <property type="protein sequence ID" value="ANN80149.1"/>
    <property type="molecule type" value="Genomic_DNA"/>
</dbReference>
<keyword evidence="1" id="KW-1133">Transmembrane helix</keyword>
<dbReference type="InterPro" id="IPR021125">
    <property type="entry name" value="DUF2127"/>
</dbReference>
<gene>
    <name evidence="2" type="ORF">BAU07_01490</name>
</gene>
<reference evidence="2 3" key="1">
    <citation type="submission" date="2016-06" db="EMBL/GenBank/DDBJ databases">
        <title>Complete genome sequences of Bordetella bronchialis and Bordetella flabilis.</title>
        <authorList>
            <person name="LiPuma J.J."/>
            <person name="Spilker T."/>
        </authorList>
    </citation>
    <scope>NUCLEOTIDE SEQUENCE [LARGE SCALE GENOMIC DNA]</scope>
    <source>
        <strain evidence="2 3">AU10664</strain>
    </source>
</reference>
<proteinExistence type="predicted"/>
<feature type="transmembrane region" description="Helical" evidence="1">
    <location>
        <begin position="141"/>
        <end position="161"/>
    </location>
</feature>
<evidence type="ECO:0000313" key="2">
    <source>
        <dbReference type="EMBL" id="ANN80149.1"/>
    </source>
</evidence>
<name>A0A193GLJ9_9BORD</name>
<evidence type="ECO:0000256" key="1">
    <source>
        <dbReference type="SAM" id="Phobius"/>
    </source>
</evidence>